<gene>
    <name evidence="1" type="ORF">CBEIBR21_15620</name>
</gene>
<evidence type="ECO:0000313" key="2">
    <source>
        <dbReference type="Proteomes" id="UP000190959"/>
    </source>
</evidence>
<accession>A0A1S9N4Y8</accession>
<dbReference type="Gene3D" id="3.40.30.10">
    <property type="entry name" value="Glutaredoxin"/>
    <property type="match status" value="1"/>
</dbReference>
<comment type="caution">
    <text evidence="1">The sequence shown here is derived from an EMBL/GenBank/DDBJ whole genome shotgun (WGS) entry which is preliminary data.</text>
</comment>
<dbReference type="EMBL" id="MWMH01000005">
    <property type="protein sequence ID" value="OOP72604.1"/>
    <property type="molecule type" value="Genomic_DNA"/>
</dbReference>
<protein>
    <submittedName>
        <fullName evidence="1">Glutaredoxin</fullName>
    </submittedName>
</protein>
<sequence length="88" mass="10305">MMKIYGSNVCPSTLKAIEELKEKNISFDYRDFCQDIKALKEFVAIRDENSLFDDVKDEKRIGIPCFILDNGVITLDKNYAIEEYMKNR</sequence>
<name>A0A1S9N4Y8_CLOBE</name>
<dbReference type="AlphaFoldDB" id="A0A1S9N4Y8"/>
<reference evidence="1 2" key="1">
    <citation type="submission" date="2017-02" db="EMBL/GenBank/DDBJ databases">
        <title>Genome sequence of Clostridium beijerinckii Br21.</title>
        <authorList>
            <person name="Fonseca B.C."/>
            <person name="Guazzaroni M.E."/>
            <person name="Riano-Pachon D.M."/>
            <person name="Reginatto V."/>
        </authorList>
    </citation>
    <scope>NUCLEOTIDE SEQUENCE [LARGE SCALE GENOMIC DNA]</scope>
    <source>
        <strain evidence="1 2">Br21</strain>
    </source>
</reference>
<proteinExistence type="predicted"/>
<dbReference type="Proteomes" id="UP000190959">
    <property type="component" value="Unassembled WGS sequence"/>
</dbReference>
<organism evidence="1 2">
    <name type="scientific">Clostridium beijerinckii</name>
    <name type="common">Clostridium MP</name>
    <dbReference type="NCBI Taxonomy" id="1520"/>
    <lineage>
        <taxon>Bacteria</taxon>
        <taxon>Bacillati</taxon>
        <taxon>Bacillota</taxon>
        <taxon>Clostridia</taxon>
        <taxon>Eubacteriales</taxon>
        <taxon>Clostridiaceae</taxon>
        <taxon>Clostridium</taxon>
    </lineage>
</organism>
<dbReference type="SUPFAM" id="SSF52833">
    <property type="entry name" value="Thioredoxin-like"/>
    <property type="match status" value="1"/>
</dbReference>
<dbReference type="InterPro" id="IPR036249">
    <property type="entry name" value="Thioredoxin-like_sf"/>
</dbReference>
<evidence type="ECO:0000313" key="1">
    <source>
        <dbReference type="EMBL" id="OOP72604.1"/>
    </source>
</evidence>